<dbReference type="InterPro" id="IPR029035">
    <property type="entry name" value="DHS-like_NAD/FAD-binding_dom"/>
</dbReference>
<reference evidence="7 8" key="1">
    <citation type="submission" date="2019-03" db="EMBL/GenBank/DDBJ databases">
        <title>Genomic Encyclopedia of Type Strains, Phase IV (KMG-IV): sequencing the most valuable type-strain genomes for metagenomic binning, comparative biology and taxonomic classification.</title>
        <authorList>
            <person name="Goeker M."/>
        </authorList>
    </citation>
    <scope>NUCLEOTIDE SEQUENCE [LARGE SCALE GENOMIC DNA]</scope>
    <source>
        <strain evidence="7 8">DSM 19610</strain>
    </source>
</reference>
<dbReference type="InterPro" id="IPR000399">
    <property type="entry name" value="TPP-bd_CS"/>
</dbReference>
<dbReference type="InterPro" id="IPR011766">
    <property type="entry name" value="TPP_enzyme_TPP-bd"/>
</dbReference>
<dbReference type="InterPro" id="IPR012000">
    <property type="entry name" value="Thiamin_PyroP_enz_cen_dom"/>
</dbReference>
<dbReference type="GO" id="GO:0000287">
    <property type="term" value="F:magnesium ion binding"/>
    <property type="evidence" value="ECO:0007669"/>
    <property type="project" value="InterPro"/>
</dbReference>
<dbReference type="GO" id="GO:0030976">
    <property type="term" value="F:thiamine pyrophosphate binding"/>
    <property type="evidence" value="ECO:0007669"/>
    <property type="project" value="InterPro"/>
</dbReference>
<dbReference type="Gene3D" id="3.40.50.1220">
    <property type="entry name" value="TPP-binding domain"/>
    <property type="match status" value="1"/>
</dbReference>
<dbReference type="GO" id="GO:0009097">
    <property type="term" value="P:isoleucine biosynthetic process"/>
    <property type="evidence" value="ECO:0007669"/>
    <property type="project" value="TreeGrafter"/>
</dbReference>
<comment type="caution">
    <text evidence="7">The sequence shown here is derived from an EMBL/GenBank/DDBJ whole genome shotgun (WGS) entry which is preliminary data.</text>
</comment>
<dbReference type="PANTHER" id="PTHR18968:SF129">
    <property type="entry name" value="ACETOLACTATE SYNTHASE"/>
    <property type="match status" value="1"/>
</dbReference>
<evidence type="ECO:0000313" key="7">
    <source>
        <dbReference type="EMBL" id="TCK18351.1"/>
    </source>
</evidence>
<evidence type="ECO:0000259" key="5">
    <source>
        <dbReference type="Pfam" id="PF02775"/>
    </source>
</evidence>
<dbReference type="GO" id="GO:0009099">
    <property type="term" value="P:L-valine biosynthetic process"/>
    <property type="evidence" value="ECO:0007669"/>
    <property type="project" value="TreeGrafter"/>
</dbReference>
<dbReference type="GO" id="GO:0050660">
    <property type="term" value="F:flavin adenine dinucleotide binding"/>
    <property type="evidence" value="ECO:0007669"/>
    <property type="project" value="TreeGrafter"/>
</dbReference>
<dbReference type="NCBIfam" id="NF006187">
    <property type="entry name" value="PRK08322.1"/>
    <property type="match status" value="1"/>
</dbReference>
<proteinExistence type="inferred from homology"/>
<dbReference type="FunFam" id="3.40.50.970:FF:000007">
    <property type="entry name" value="Acetolactate synthase"/>
    <property type="match status" value="1"/>
</dbReference>
<dbReference type="NCBIfam" id="NF006378">
    <property type="entry name" value="PRK08617.1"/>
    <property type="match status" value="1"/>
</dbReference>
<gene>
    <name evidence="7" type="ORF">DFR30_1629</name>
</gene>
<dbReference type="GO" id="GO:0005948">
    <property type="term" value="C:acetolactate synthase complex"/>
    <property type="evidence" value="ECO:0007669"/>
    <property type="project" value="TreeGrafter"/>
</dbReference>
<evidence type="ECO:0000313" key="8">
    <source>
        <dbReference type="Proteomes" id="UP000295707"/>
    </source>
</evidence>
<dbReference type="InterPro" id="IPR012001">
    <property type="entry name" value="Thiamin_PyroP_enz_TPP-bd_dom"/>
</dbReference>
<dbReference type="PANTHER" id="PTHR18968">
    <property type="entry name" value="THIAMINE PYROPHOSPHATE ENZYMES"/>
    <property type="match status" value="1"/>
</dbReference>
<evidence type="ECO:0000256" key="1">
    <source>
        <dbReference type="ARBA" id="ARBA00007812"/>
    </source>
</evidence>
<feature type="domain" description="Thiamine pyrophosphate enzyme TPP-binding" evidence="5">
    <location>
        <begin position="407"/>
        <end position="554"/>
    </location>
</feature>
<evidence type="ECO:0000259" key="6">
    <source>
        <dbReference type="Pfam" id="PF02776"/>
    </source>
</evidence>
<dbReference type="GO" id="GO:0003984">
    <property type="term" value="F:acetolactate synthase activity"/>
    <property type="evidence" value="ECO:0007669"/>
    <property type="project" value="TreeGrafter"/>
</dbReference>
<dbReference type="InterPro" id="IPR029061">
    <property type="entry name" value="THDP-binding"/>
</dbReference>
<dbReference type="CDD" id="cd07035">
    <property type="entry name" value="TPP_PYR_POX_like"/>
    <property type="match status" value="1"/>
</dbReference>
<dbReference type="EMBL" id="SMFX01000001">
    <property type="protein sequence ID" value="TCK18351.1"/>
    <property type="molecule type" value="Genomic_DNA"/>
</dbReference>
<sequence length="575" mass="63412">MSKAQARTKTAAIKTTKKKKPVASKASDTFVKCLESEGVTHIFGVPGEENADLMMSLLDSNIDFVLCRHEQAAAFIADVYGRLTGKAGVCLATLGPGATNLVTGLADANMDRAPVVAIIGQGSTKRLHKESHQNMDAIAMMRPISKWAHSVVDGGTIPEVLRKAFKLAEAEKPGVTVIELPEDVAKEPVLSQPMPVLKTRRPAADHKAVSEAVDAIVAAKRPVILAGNGAIRKRAASQLRRLSEKTGIPVVNTFMGKGAMPMDNKHCLFTMGLQGKDHINHAMDQVDLVITVGYDLVEYSPSFWNANMDKKVVHIDFLPAEIDYHYTVSVDVVGDIADALWQVNMELERKYAGKLPLQNIDSWQKLRNTILADFAMEKDDTSFPMKPQKILWDVREFLGPDDYLLSDVGAHKMWISRYYQCQEANTCLISNGFCSMGFALPGAIGAKIAQPEHKVLAICGDAGFMMNVQDLETAVRLKLNVVFMVWEDGEYGLIKWKQQNQFDGKHSRLDFGNPKWDQLARSFGMWGKTLTRSEQLVPALEEAFSQEGPALIAVPIDYAENVKLTKRLGEIECTI</sequence>
<keyword evidence="8" id="KW-1185">Reference proteome</keyword>
<feature type="domain" description="Thiamine pyrophosphate enzyme central" evidence="4">
    <location>
        <begin position="209"/>
        <end position="342"/>
    </location>
</feature>
<comment type="similarity">
    <text evidence="1 3">Belongs to the TPP enzyme family.</text>
</comment>
<dbReference type="Pfam" id="PF02776">
    <property type="entry name" value="TPP_enzyme_N"/>
    <property type="match status" value="1"/>
</dbReference>
<evidence type="ECO:0000256" key="3">
    <source>
        <dbReference type="RuleBase" id="RU362132"/>
    </source>
</evidence>
<dbReference type="Pfam" id="PF02775">
    <property type="entry name" value="TPP_enzyme_C"/>
    <property type="match status" value="1"/>
</dbReference>
<feature type="domain" description="Thiamine pyrophosphate enzyme N-terminal TPP-binding" evidence="6">
    <location>
        <begin position="25"/>
        <end position="140"/>
    </location>
</feature>
<dbReference type="Proteomes" id="UP000295707">
    <property type="component" value="Unassembled WGS sequence"/>
</dbReference>
<dbReference type="OrthoDB" id="9785953at2"/>
<dbReference type="Gene3D" id="3.40.50.970">
    <property type="match status" value="2"/>
</dbReference>
<evidence type="ECO:0000256" key="2">
    <source>
        <dbReference type="ARBA" id="ARBA00023052"/>
    </source>
</evidence>
<dbReference type="SUPFAM" id="SSF52467">
    <property type="entry name" value="DHS-like NAD/FAD-binding domain"/>
    <property type="match status" value="1"/>
</dbReference>
<dbReference type="InterPro" id="IPR045229">
    <property type="entry name" value="TPP_enz"/>
</dbReference>
<dbReference type="Pfam" id="PF00205">
    <property type="entry name" value="TPP_enzyme_M"/>
    <property type="match status" value="1"/>
</dbReference>
<keyword evidence="2 3" id="KW-0786">Thiamine pyrophosphate</keyword>
<dbReference type="SUPFAM" id="SSF52518">
    <property type="entry name" value="Thiamin diphosphate-binding fold (THDP-binding)"/>
    <property type="match status" value="2"/>
</dbReference>
<evidence type="ECO:0000259" key="4">
    <source>
        <dbReference type="Pfam" id="PF00205"/>
    </source>
</evidence>
<accession>A0A4R1HCJ3</accession>
<name>A0A4R1HCJ3_9GAMM</name>
<dbReference type="AlphaFoldDB" id="A0A4R1HCJ3"/>
<dbReference type="PROSITE" id="PS00187">
    <property type="entry name" value="TPP_ENZYMES"/>
    <property type="match status" value="1"/>
</dbReference>
<organism evidence="7 8">
    <name type="scientific">Thiogranum longum</name>
    <dbReference type="NCBI Taxonomy" id="1537524"/>
    <lineage>
        <taxon>Bacteria</taxon>
        <taxon>Pseudomonadati</taxon>
        <taxon>Pseudomonadota</taxon>
        <taxon>Gammaproteobacteria</taxon>
        <taxon>Chromatiales</taxon>
        <taxon>Ectothiorhodospiraceae</taxon>
        <taxon>Thiogranum</taxon>
    </lineage>
</organism>
<dbReference type="RefSeq" id="WP_132972160.1">
    <property type="nucleotide sequence ID" value="NZ_SMFX01000001.1"/>
</dbReference>
<protein>
    <submittedName>
        <fullName evidence="7">Acetolactate synthase-1/2/3 large subunit</fullName>
    </submittedName>
</protein>